<evidence type="ECO:0000313" key="2">
    <source>
        <dbReference type="Proteomes" id="UP001497623"/>
    </source>
</evidence>
<feature type="non-terminal residue" evidence="1">
    <location>
        <position position="1"/>
    </location>
</feature>
<comment type="caution">
    <text evidence="1">The sequence shown here is derived from an EMBL/GenBank/DDBJ whole genome shotgun (WGS) entry which is preliminary data.</text>
</comment>
<gene>
    <name evidence="1" type="ORF">MNOR_LOCUS2504</name>
</gene>
<protein>
    <submittedName>
        <fullName evidence="1">Uncharacterized protein</fullName>
    </submittedName>
</protein>
<proteinExistence type="predicted"/>
<dbReference type="Proteomes" id="UP001497623">
    <property type="component" value="Unassembled WGS sequence"/>
</dbReference>
<dbReference type="EMBL" id="CAXKWB010000776">
    <property type="protein sequence ID" value="CAL4062205.1"/>
    <property type="molecule type" value="Genomic_DNA"/>
</dbReference>
<evidence type="ECO:0000313" key="1">
    <source>
        <dbReference type="EMBL" id="CAL4062205.1"/>
    </source>
</evidence>
<accession>A0AAV2PPT5</accession>
<reference evidence="1 2" key="1">
    <citation type="submission" date="2024-05" db="EMBL/GenBank/DDBJ databases">
        <authorList>
            <person name="Wallberg A."/>
        </authorList>
    </citation>
    <scope>NUCLEOTIDE SEQUENCE [LARGE SCALE GENOMIC DNA]</scope>
</reference>
<keyword evidence="2" id="KW-1185">Reference proteome</keyword>
<dbReference type="AlphaFoldDB" id="A0AAV2PPT5"/>
<name>A0AAV2PPT5_MEGNR</name>
<sequence>VLNLKATCTQQTITAEMTFSGFSLAFAMVVLVPGTLAQGQDFGGISVPDDIRPVTMTVTLTVFGPVNTVTVSSTVTRTQMYNGGITHDVQVTETTRVTKTFNFGSDGFTWVGDKASSQATVTSSVNEGVLAPVPNPLVKDSITTLRPTETIYTFVTSNKKATHTVTHKSTTQEVSVIVVPMTTTLYQTITQTHVDVVTTIITSIRT</sequence>
<organism evidence="1 2">
    <name type="scientific">Meganyctiphanes norvegica</name>
    <name type="common">Northern krill</name>
    <name type="synonym">Thysanopoda norvegica</name>
    <dbReference type="NCBI Taxonomy" id="48144"/>
    <lineage>
        <taxon>Eukaryota</taxon>
        <taxon>Metazoa</taxon>
        <taxon>Ecdysozoa</taxon>
        <taxon>Arthropoda</taxon>
        <taxon>Crustacea</taxon>
        <taxon>Multicrustacea</taxon>
        <taxon>Malacostraca</taxon>
        <taxon>Eumalacostraca</taxon>
        <taxon>Eucarida</taxon>
        <taxon>Euphausiacea</taxon>
        <taxon>Euphausiidae</taxon>
        <taxon>Meganyctiphanes</taxon>
    </lineage>
</organism>